<accession>A0AA39WXJ6</accession>
<proteinExistence type="predicted"/>
<keyword evidence="2" id="KW-1185">Reference proteome</keyword>
<evidence type="ECO:0000313" key="2">
    <source>
        <dbReference type="Proteomes" id="UP001175000"/>
    </source>
</evidence>
<dbReference type="AlphaFoldDB" id="A0AA39WXJ6"/>
<sequence>MARYSEEMIEVPEVVLTHSLSLQKVSLYRRIFGIAIPLLYGEGKRAFVSYHDDISRPGYPGLGHRWFWLRRYWWGRDCKG</sequence>
<comment type="caution">
    <text evidence="1">The sequence shown here is derived from an EMBL/GenBank/DDBJ whole genome shotgun (WGS) entry which is preliminary data.</text>
</comment>
<organism evidence="1 2">
    <name type="scientific">Immersiella caudata</name>
    <dbReference type="NCBI Taxonomy" id="314043"/>
    <lineage>
        <taxon>Eukaryota</taxon>
        <taxon>Fungi</taxon>
        <taxon>Dikarya</taxon>
        <taxon>Ascomycota</taxon>
        <taxon>Pezizomycotina</taxon>
        <taxon>Sordariomycetes</taxon>
        <taxon>Sordariomycetidae</taxon>
        <taxon>Sordariales</taxon>
        <taxon>Lasiosphaeriaceae</taxon>
        <taxon>Immersiella</taxon>
    </lineage>
</organism>
<reference evidence="1" key="1">
    <citation type="submission" date="2023-06" db="EMBL/GenBank/DDBJ databases">
        <title>Genome-scale phylogeny and comparative genomics of the fungal order Sordariales.</title>
        <authorList>
            <consortium name="Lawrence Berkeley National Laboratory"/>
            <person name="Hensen N."/>
            <person name="Bonometti L."/>
            <person name="Westerberg I."/>
            <person name="Brannstrom I.O."/>
            <person name="Guillou S."/>
            <person name="Cros-Aarteil S."/>
            <person name="Calhoun S."/>
            <person name="Haridas S."/>
            <person name="Kuo A."/>
            <person name="Mondo S."/>
            <person name="Pangilinan J."/>
            <person name="Riley R."/>
            <person name="Labutti K."/>
            <person name="Andreopoulos B."/>
            <person name="Lipzen A."/>
            <person name="Chen C."/>
            <person name="Yanf M."/>
            <person name="Daum C."/>
            <person name="Ng V."/>
            <person name="Clum A."/>
            <person name="Steindorff A."/>
            <person name="Ohm R."/>
            <person name="Martin F."/>
            <person name="Silar P."/>
            <person name="Natvig D."/>
            <person name="Lalanne C."/>
            <person name="Gautier V."/>
            <person name="Ament-Velasquez S.L."/>
            <person name="Kruys A."/>
            <person name="Hutchinson M.I."/>
            <person name="Powell A.J."/>
            <person name="Barry K."/>
            <person name="Miller A.N."/>
            <person name="Grigoriev I.V."/>
            <person name="Debuchy R."/>
            <person name="Gladieux P."/>
            <person name="Thoren M.H."/>
            <person name="Johannesson H."/>
        </authorList>
    </citation>
    <scope>NUCLEOTIDE SEQUENCE</scope>
    <source>
        <strain evidence="1">CBS 606.72</strain>
    </source>
</reference>
<gene>
    <name evidence="1" type="ORF">B0T14DRAFT_168605</name>
</gene>
<dbReference type="EMBL" id="JAULSU010000003">
    <property type="protein sequence ID" value="KAK0623217.1"/>
    <property type="molecule type" value="Genomic_DNA"/>
</dbReference>
<evidence type="ECO:0000313" key="1">
    <source>
        <dbReference type="EMBL" id="KAK0623217.1"/>
    </source>
</evidence>
<dbReference type="Proteomes" id="UP001175000">
    <property type="component" value="Unassembled WGS sequence"/>
</dbReference>
<protein>
    <submittedName>
        <fullName evidence="1">Uncharacterized protein</fullName>
    </submittedName>
</protein>
<name>A0AA39WXJ6_9PEZI</name>